<organism evidence="8 9">
    <name type="scientific">Paenibacillus shirakamiensis</name>
    <dbReference type="NCBI Taxonomy" id="1265935"/>
    <lineage>
        <taxon>Bacteria</taxon>
        <taxon>Bacillati</taxon>
        <taxon>Bacillota</taxon>
        <taxon>Bacilli</taxon>
        <taxon>Bacillales</taxon>
        <taxon>Paenibacillaceae</taxon>
        <taxon>Paenibacillus</taxon>
    </lineage>
</organism>
<dbReference type="CDD" id="cd00077">
    <property type="entry name" value="HDc"/>
    <property type="match status" value="1"/>
</dbReference>
<dbReference type="Proteomes" id="UP001519288">
    <property type="component" value="Unassembled WGS sequence"/>
</dbReference>
<dbReference type="PANTHER" id="PTHR35795">
    <property type="entry name" value="SLR1885 PROTEIN"/>
    <property type="match status" value="1"/>
</dbReference>
<proteinExistence type="predicted"/>
<comment type="catalytic activity">
    <reaction evidence="6">
        <text>P(1),P(4)-bis(5'-adenosyl) tetraphosphate + H2O = 2 ADP + 2 H(+)</text>
        <dbReference type="Rhea" id="RHEA:24252"/>
        <dbReference type="ChEBI" id="CHEBI:15377"/>
        <dbReference type="ChEBI" id="CHEBI:15378"/>
        <dbReference type="ChEBI" id="CHEBI:58141"/>
        <dbReference type="ChEBI" id="CHEBI:456216"/>
        <dbReference type="EC" id="3.6.1.41"/>
    </reaction>
</comment>
<dbReference type="Pfam" id="PF01966">
    <property type="entry name" value="HD"/>
    <property type="match status" value="1"/>
</dbReference>
<accession>A0ABS4JBP3</accession>
<dbReference type="RefSeq" id="WP_209858275.1">
    <property type="nucleotide sequence ID" value="NZ_JAGGLD010000001.1"/>
</dbReference>
<protein>
    <recommendedName>
        <fullName evidence="1">bis(5'-nucleosyl)-tetraphosphatase (symmetrical)</fullName>
        <ecNumber evidence="1">3.6.1.41</ecNumber>
    </recommendedName>
</protein>
<dbReference type="InterPro" id="IPR003607">
    <property type="entry name" value="HD/PDEase_dom"/>
</dbReference>
<dbReference type="EC" id="3.6.1.41" evidence="1"/>
<dbReference type="SUPFAM" id="SSF109604">
    <property type="entry name" value="HD-domain/PDEase-like"/>
    <property type="match status" value="1"/>
</dbReference>
<evidence type="ECO:0000256" key="5">
    <source>
        <dbReference type="ARBA" id="ARBA00023004"/>
    </source>
</evidence>
<keyword evidence="2" id="KW-0479">Metal-binding</keyword>
<evidence type="ECO:0000256" key="3">
    <source>
        <dbReference type="ARBA" id="ARBA00022741"/>
    </source>
</evidence>
<dbReference type="InterPro" id="IPR051094">
    <property type="entry name" value="Diverse_Catalytic_Enzymes"/>
</dbReference>
<sequence>MDYSREELMTAVSGQMPIKRWEHTEGVMAAAVQLANKYGGDPVKADLAALLHDVAKYWPIQEQQAVVRNHPLLDQDLLNHDKQLLHSEVGYFVARSDYGVSDIEVLDAIRYHTSGRIGMTLMDKIICLADYIEPGRDFPGVDYIREQANQSLEEGLIAGFDSTIRFLLDKKKVIYPLTILARNDLVGQMKSASTKDSSIT</sequence>
<evidence type="ECO:0000256" key="2">
    <source>
        <dbReference type="ARBA" id="ARBA00022723"/>
    </source>
</evidence>
<keyword evidence="5" id="KW-0408">Iron</keyword>
<dbReference type="InterPro" id="IPR005249">
    <property type="entry name" value="YqeK"/>
</dbReference>
<evidence type="ECO:0000256" key="4">
    <source>
        <dbReference type="ARBA" id="ARBA00022801"/>
    </source>
</evidence>
<reference evidence="8 9" key="1">
    <citation type="submission" date="2021-03" db="EMBL/GenBank/DDBJ databases">
        <title>Genomic Encyclopedia of Type Strains, Phase IV (KMG-IV): sequencing the most valuable type-strain genomes for metagenomic binning, comparative biology and taxonomic classification.</title>
        <authorList>
            <person name="Goeker M."/>
        </authorList>
    </citation>
    <scope>NUCLEOTIDE SEQUENCE [LARGE SCALE GENOMIC DNA]</scope>
    <source>
        <strain evidence="8 9">DSM 26806</strain>
    </source>
</reference>
<keyword evidence="3" id="KW-0547">Nucleotide-binding</keyword>
<gene>
    <name evidence="8" type="ORF">J2Z69_000137</name>
</gene>
<evidence type="ECO:0000259" key="7">
    <source>
        <dbReference type="SMART" id="SM00471"/>
    </source>
</evidence>
<dbReference type="Gene3D" id="1.10.3210.10">
    <property type="entry name" value="Hypothetical protein af1432"/>
    <property type="match status" value="1"/>
</dbReference>
<dbReference type="NCBIfam" id="TIGR00488">
    <property type="entry name" value="bis(5'-nucleosyl)-tetraphosphatase (symmetrical) YqeK"/>
    <property type="match status" value="1"/>
</dbReference>
<evidence type="ECO:0000256" key="1">
    <source>
        <dbReference type="ARBA" id="ARBA00012506"/>
    </source>
</evidence>
<dbReference type="InterPro" id="IPR006674">
    <property type="entry name" value="HD_domain"/>
</dbReference>
<feature type="domain" description="HD/PDEase" evidence="7">
    <location>
        <begin position="16"/>
        <end position="144"/>
    </location>
</feature>
<keyword evidence="4 8" id="KW-0378">Hydrolase</keyword>
<keyword evidence="9" id="KW-1185">Reference proteome</keyword>
<evidence type="ECO:0000313" key="9">
    <source>
        <dbReference type="Proteomes" id="UP001519288"/>
    </source>
</evidence>
<name>A0ABS4JBP3_9BACL</name>
<comment type="caution">
    <text evidence="8">The sequence shown here is derived from an EMBL/GenBank/DDBJ whole genome shotgun (WGS) entry which is preliminary data.</text>
</comment>
<dbReference type="GO" id="GO:0016787">
    <property type="term" value="F:hydrolase activity"/>
    <property type="evidence" value="ECO:0007669"/>
    <property type="project" value="UniProtKB-KW"/>
</dbReference>
<dbReference type="PANTHER" id="PTHR35795:SF1">
    <property type="entry name" value="BIS(5'-NUCLEOSYL)-TETRAPHOSPHATASE, SYMMETRICAL"/>
    <property type="match status" value="1"/>
</dbReference>
<dbReference type="SMART" id="SM00471">
    <property type="entry name" value="HDc"/>
    <property type="match status" value="1"/>
</dbReference>
<dbReference type="EMBL" id="JAGGLD010000001">
    <property type="protein sequence ID" value="MBP1999118.1"/>
    <property type="molecule type" value="Genomic_DNA"/>
</dbReference>
<evidence type="ECO:0000313" key="8">
    <source>
        <dbReference type="EMBL" id="MBP1999118.1"/>
    </source>
</evidence>
<evidence type="ECO:0000256" key="6">
    <source>
        <dbReference type="ARBA" id="ARBA00049417"/>
    </source>
</evidence>